<dbReference type="InterPro" id="IPR001387">
    <property type="entry name" value="Cro/C1-type_HTH"/>
</dbReference>
<dbReference type="AlphaFoldDB" id="A0A1H3VL83"/>
<dbReference type="CDD" id="cd00093">
    <property type="entry name" value="HTH_XRE"/>
    <property type="match status" value="1"/>
</dbReference>
<dbReference type="InterPro" id="IPR010982">
    <property type="entry name" value="Lambda_DNA-bd_dom_sf"/>
</dbReference>
<name>A0A1H3VL83_9BACT</name>
<dbReference type="Proteomes" id="UP000199041">
    <property type="component" value="Unassembled WGS sequence"/>
</dbReference>
<evidence type="ECO:0000259" key="1">
    <source>
        <dbReference type="PROSITE" id="PS50943"/>
    </source>
</evidence>
<evidence type="ECO:0000313" key="2">
    <source>
        <dbReference type="EMBL" id="SDZ75530.1"/>
    </source>
</evidence>
<dbReference type="Gene3D" id="1.10.260.40">
    <property type="entry name" value="lambda repressor-like DNA-binding domains"/>
    <property type="match status" value="1"/>
</dbReference>
<dbReference type="SUPFAM" id="SSF47413">
    <property type="entry name" value="lambda repressor-like DNA-binding domains"/>
    <property type="match status" value="1"/>
</dbReference>
<dbReference type="STRING" id="551991.SAMN05192529_101251"/>
<protein>
    <submittedName>
        <fullName evidence="2">Helix-turn-helix domain-containing protein</fullName>
    </submittedName>
</protein>
<organism evidence="2 3">
    <name type="scientific">Arachidicoccus rhizosphaerae</name>
    <dbReference type="NCBI Taxonomy" id="551991"/>
    <lineage>
        <taxon>Bacteria</taxon>
        <taxon>Pseudomonadati</taxon>
        <taxon>Bacteroidota</taxon>
        <taxon>Chitinophagia</taxon>
        <taxon>Chitinophagales</taxon>
        <taxon>Chitinophagaceae</taxon>
        <taxon>Arachidicoccus</taxon>
    </lineage>
</organism>
<gene>
    <name evidence="2" type="ORF">SAMN05192529_101251</name>
</gene>
<dbReference type="GO" id="GO:0003677">
    <property type="term" value="F:DNA binding"/>
    <property type="evidence" value="ECO:0007669"/>
    <property type="project" value="InterPro"/>
</dbReference>
<keyword evidence="3" id="KW-1185">Reference proteome</keyword>
<dbReference type="EMBL" id="FNQY01000001">
    <property type="protein sequence ID" value="SDZ75530.1"/>
    <property type="molecule type" value="Genomic_DNA"/>
</dbReference>
<dbReference type="PROSITE" id="PS50943">
    <property type="entry name" value="HTH_CROC1"/>
    <property type="match status" value="1"/>
</dbReference>
<dbReference type="Pfam" id="PF13560">
    <property type="entry name" value="HTH_31"/>
    <property type="match status" value="1"/>
</dbReference>
<accession>A0A1H3VL83</accession>
<feature type="domain" description="HTH cro/C1-type" evidence="1">
    <location>
        <begin position="30"/>
        <end position="69"/>
    </location>
</feature>
<dbReference type="OrthoDB" id="680346at2"/>
<sequence length="77" mass="9216">MNKNLPDRLQIGAFLMHKRKLRHVKQWWIAKKLNLSESYISKLENGRIPILVTIFLQYCSILELSDQEVMEMIKLFL</sequence>
<proteinExistence type="predicted"/>
<evidence type="ECO:0000313" key="3">
    <source>
        <dbReference type="Proteomes" id="UP000199041"/>
    </source>
</evidence>
<dbReference type="RefSeq" id="WP_091392335.1">
    <property type="nucleotide sequence ID" value="NZ_FNQY01000001.1"/>
</dbReference>
<reference evidence="2 3" key="1">
    <citation type="submission" date="2016-10" db="EMBL/GenBank/DDBJ databases">
        <authorList>
            <person name="de Groot N.N."/>
        </authorList>
    </citation>
    <scope>NUCLEOTIDE SEQUENCE [LARGE SCALE GENOMIC DNA]</scope>
    <source>
        <strain evidence="2 3">Vu-144</strain>
    </source>
</reference>